<keyword evidence="1 3" id="KW-0728">SH3 domain</keyword>
<keyword evidence="2" id="KW-0862">Zinc</keyword>
<evidence type="ECO:0000256" key="1">
    <source>
        <dbReference type="ARBA" id="ARBA00022443"/>
    </source>
</evidence>
<feature type="domain" description="C2H2-type" evidence="5">
    <location>
        <begin position="232"/>
        <end position="261"/>
    </location>
</feature>
<dbReference type="Proteomes" id="UP001186944">
    <property type="component" value="Unassembled WGS sequence"/>
</dbReference>
<evidence type="ECO:0000256" key="2">
    <source>
        <dbReference type="PROSITE-ProRule" id="PRU00042"/>
    </source>
</evidence>
<evidence type="ECO:0000313" key="6">
    <source>
        <dbReference type="EMBL" id="KAK3094927.1"/>
    </source>
</evidence>
<keyword evidence="2" id="KW-0863">Zinc-finger</keyword>
<evidence type="ECO:0000259" key="4">
    <source>
        <dbReference type="PROSITE" id="PS50002"/>
    </source>
</evidence>
<dbReference type="Pfam" id="PF12874">
    <property type="entry name" value="zf-met"/>
    <property type="match status" value="1"/>
</dbReference>
<dbReference type="InterPro" id="IPR036236">
    <property type="entry name" value="Znf_C2H2_sf"/>
</dbReference>
<dbReference type="PROSITE" id="PS50002">
    <property type="entry name" value="SH3"/>
    <property type="match status" value="1"/>
</dbReference>
<keyword evidence="7" id="KW-1185">Reference proteome</keyword>
<gene>
    <name evidence="6" type="ORF">FSP39_007936</name>
</gene>
<dbReference type="GO" id="GO:0008270">
    <property type="term" value="F:zinc ion binding"/>
    <property type="evidence" value="ECO:0007669"/>
    <property type="project" value="UniProtKB-KW"/>
</dbReference>
<dbReference type="Gene3D" id="3.30.160.60">
    <property type="entry name" value="Classic Zinc Finger"/>
    <property type="match status" value="1"/>
</dbReference>
<dbReference type="InterPro" id="IPR036028">
    <property type="entry name" value="SH3-like_dom_sf"/>
</dbReference>
<keyword evidence="2" id="KW-0479">Metal-binding</keyword>
<evidence type="ECO:0008006" key="8">
    <source>
        <dbReference type="Google" id="ProtNLM"/>
    </source>
</evidence>
<dbReference type="SUPFAM" id="SSF50044">
    <property type="entry name" value="SH3-domain"/>
    <property type="match status" value="1"/>
</dbReference>
<dbReference type="SUPFAM" id="SSF57667">
    <property type="entry name" value="beta-beta-alpha zinc fingers"/>
    <property type="match status" value="1"/>
</dbReference>
<evidence type="ECO:0000256" key="3">
    <source>
        <dbReference type="PROSITE-ProRule" id="PRU00192"/>
    </source>
</evidence>
<reference evidence="6" key="1">
    <citation type="submission" date="2019-08" db="EMBL/GenBank/DDBJ databases">
        <title>The improved chromosome-level genome for the pearl oyster Pinctada fucata martensii using PacBio sequencing and Hi-C.</title>
        <authorList>
            <person name="Zheng Z."/>
        </authorList>
    </citation>
    <scope>NUCLEOTIDE SEQUENCE</scope>
    <source>
        <strain evidence="6">ZZ-2019</strain>
        <tissue evidence="6">Adductor muscle</tissue>
    </source>
</reference>
<proteinExistence type="predicted"/>
<dbReference type="InterPro" id="IPR001452">
    <property type="entry name" value="SH3_domain"/>
</dbReference>
<dbReference type="EMBL" id="VSWD01000008">
    <property type="protein sequence ID" value="KAK3094927.1"/>
    <property type="molecule type" value="Genomic_DNA"/>
</dbReference>
<dbReference type="AlphaFoldDB" id="A0AA88XYI2"/>
<dbReference type="InterPro" id="IPR013087">
    <property type="entry name" value="Znf_C2H2_type"/>
</dbReference>
<feature type="domain" description="SH3" evidence="4">
    <location>
        <begin position="123"/>
        <end position="189"/>
    </location>
</feature>
<dbReference type="PROSITE" id="PS50157">
    <property type="entry name" value="ZINC_FINGER_C2H2_2"/>
    <property type="match status" value="1"/>
</dbReference>
<organism evidence="6 7">
    <name type="scientific">Pinctada imbricata</name>
    <name type="common">Atlantic pearl-oyster</name>
    <name type="synonym">Pinctada martensii</name>
    <dbReference type="NCBI Taxonomy" id="66713"/>
    <lineage>
        <taxon>Eukaryota</taxon>
        <taxon>Metazoa</taxon>
        <taxon>Spiralia</taxon>
        <taxon>Lophotrochozoa</taxon>
        <taxon>Mollusca</taxon>
        <taxon>Bivalvia</taxon>
        <taxon>Autobranchia</taxon>
        <taxon>Pteriomorphia</taxon>
        <taxon>Pterioida</taxon>
        <taxon>Pterioidea</taxon>
        <taxon>Pteriidae</taxon>
        <taxon>Pinctada</taxon>
    </lineage>
</organism>
<comment type="caution">
    <text evidence="6">The sequence shown here is derived from an EMBL/GenBank/DDBJ whole genome shotgun (WGS) entry which is preliminary data.</text>
</comment>
<accession>A0AA88XYI2</accession>
<sequence>MINQTNDTRVLSFSPSHRLPHFPEIVNAPCSPVLSFSFPRKLKPLQTANQPFYRSLEITMQVKRGRGRGVLGLREWQTPLRRPKALLVETSSVFCDIDSIKSPEIKYSGSWAECVADNSNDFAPGQTLMMKYSYTANADSPLGEPEISVRQKEEVIFVEYNKENPLWSKVKKGNVQGYVPSNYIMAYEAEVTSLPWLKSEILPQQKAEYKPYKSAYAKEDKSAASPAEAESFHCDVCCKDFNGPQPYNMHMKSKAHKEEVEAQAEY</sequence>
<evidence type="ECO:0000313" key="7">
    <source>
        <dbReference type="Proteomes" id="UP001186944"/>
    </source>
</evidence>
<dbReference type="Gene3D" id="2.30.30.40">
    <property type="entry name" value="SH3 Domains"/>
    <property type="match status" value="1"/>
</dbReference>
<name>A0AA88XYI2_PINIB</name>
<protein>
    <recommendedName>
        <fullName evidence="8">C2H2-type domain-containing protein</fullName>
    </recommendedName>
</protein>
<dbReference type="PROSITE" id="PS00028">
    <property type="entry name" value="ZINC_FINGER_C2H2_1"/>
    <property type="match status" value="1"/>
</dbReference>
<evidence type="ECO:0000259" key="5">
    <source>
        <dbReference type="PROSITE" id="PS50157"/>
    </source>
</evidence>